<evidence type="ECO:0000256" key="1">
    <source>
        <dbReference type="ARBA" id="ARBA00004123"/>
    </source>
</evidence>
<gene>
    <name evidence="6" type="ORF">KPH14_002267</name>
</gene>
<evidence type="ECO:0008006" key="8">
    <source>
        <dbReference type="Google" id="ProtNLM"/>
    </source>
</evidence>
<comment type="subcellular location">
    <subcellularLocation>
        <location evidence="1">Nucleus</location>
    </subcellularLocation>
</comment>
<evidence type="ECO:0000256" key="4">
    <source>
        <dbReference type="ARBA" id="ARBA00023242"/>
    </source>
</evidence>
<dbReference type="AlphaFoldDB" id="A0AAD9VPZ0"/>
<dbReference type="Proteomes" id="UP001258017">
    <property type="component" value="Unassembled WGS sequence"/>
</dbReference>
<accession>A0AAD9VPZ0</accession>
<dbReference type="GO" id="GO:0002949">
    <property type="term" value="P:tRNA threonylcarbamoyladenosine modification"/>
    <property type="evidence" value="ECO:0007669"/>
    <property type="project" value="TreeGrafter"/>
</dbReference>
<dbReference type="PANTHER" id="PTHR15840:SF10">
    <property type="entry name" value="EKC_KEOPS COMPLEX SUBUNIT TPRKB"/>
    <property type="match status" value="1"/>
</dbReference>
<name>A0AAD9VPZ0_9HYME</name>
<dbReference type="NCBIfam" id="NF011465">
    <property type="entry name" value="PRK14886.1-1"/>
    <property type="match status" value="1"/>
</dbReference>
<reference evidence="6" key="2">
    <citation type="journal article" date="2023" name="Commun. Biol.">
        <title>Intrasexual cuticular hydrocarbon dimorphism in a wasp sheds light on hydrocarbon biosynthesis genes in Hymenoptera.</title>
        <authorList>
            <person name="Moris V.C."/>
            <person name="Podsiadlowski L."/>
            <person name="Martin S."/>
            <person name="Oeyen J.P."/>
            <person name="Donath A."/>
            <person name="Petersen M."/>
            <person name="Wilbrandt J."/>
            <person name="Misof B."/>
            <person name="Liedtke D."/>
            <person name="Thamm M."/>
            <person name="Scheiner R."/>
            <person name="Schmitt T."/>
            <person name="Niehuis O."/>
        </authorList>
    </citation>
    <scope>NUCLEOTIDE SEQUENCE</scope>
    <source>
        <strain evidence="6">GBR_01_08_01A</strain>
    </source>
</reference>
<dbReference type="Gene3D" id="3.30.2380.10">
    <property type="entry name" value="CGI121/TPRKB"/>
    <property type="match status" value="1"/>
</dbReference>
<reference evidence="6" key="1">
    <citation type="submission" date="2021-08" db="EMBL/GenBank/DDBJ databases">
        <authorList>
            <person name="Misof B."/>
            <person name="Oliver O."/>
            <person name="Podsiadlowski L."/>
            <person name="Donath A."/>
            <person name="Peters R."/>
            <person name="Mayer C."/>
            <person name="Rust J."/>
            <person name="Gunkel S."/>
            <person name="Lesny P."/>
            <person name="Martin S."/>
            <person name="Oeyen J.P."/>
            <person name="Petersen M."/>
            <person name="Panagiotis P."/>
            <person name="Wilbrandt J."/>
            <person name="Tanja T."/>
        </authorList>
    </citation>
    <scope>NUCLEOTIDE SEQUENCE</scope>
    <source>
        <strain evidence="6">GBR_01_08_01A</strain>
        <tissue evidence="6">Thorax + abdomen</tissue>
    </source>
</reference>
<keyword evidence="3" id="KW-0819">tRNA processing</keyword>
<dbReference type="InterPro" id="IPR013926">
    <property type="entry name" value="CGI121/TPRKB"/>
</dbReference>
<keyword evidence="7" id="KW-1185">Reference proteome</keyword>
<comment type="similarity">
    <text evidence="2 5">Belongs to the CGI121/TPRKB family.</text>
</comment>
<comment type="caution">
    <text evidence="6">The sequence shown here is derived from an EMBL/GenBank/DDBJ whole genome shotgun (WGS) entry which is preliminary data.</text>
</comment>
<dbReference type="GO" id="GO:0000408">
    <property type="term" value="C:EKC/KEOPS complex"/>
    <property type="evidence" value="ECO:0007669"/>
    <property type="project" value="TreeGrafter"/>
</dbReference>
<dbReference type="Pfam" id="PF08617">
    <property type="entry name" value="CGI-121"/>
    <property type="match status" value="1"/>
</dbReference>
<proteinExistence type="inferred from homology"/>
<evidence type="ECO:0000256" key="2">
    <source>
        <dbReference type="ARBA" id="ARBA00005546"/>
    </source>
</evidence>
<dbReference type="SUPFAM" id="SSF143870">
    <property type="entry name" value="PF0523-like"/>
    <property type="match status" value="1"/>
</dbReference>
<dbReference type="GO" id="GO:0005634">
    <property type="term" value="C:nucleus"/>
    <property type="evidence" value="ECO:0007669"/>
    <property type="project" value="UniProtKB-SubCell"/>
</dbReference>
<organism evidence="6 7">
    <name type="scientific">Odynerus spinipes</name>
    <dbReference type="NCBI Taxonomy" id="1348599"/>
    <lineage>
        <taxon>Eukaryota</taxon>
        <taxon>Metazoa</taxon>
        <taxon>Ecdysozoa</taxon>
        <taxon>Arthropoda</taxon>
        <taxon>Hexapoda</taxon>
        <taxon>Insecta</taxon>
        <taxon>Pterygota</taxon>
        <taxon>Neoptera</taxon>
        <taxon>Endopterygota</taxon>
        <taxon>Hymenoptera</taxon>
        <taxon>Apocrita</taxon>
        <taxon>Aculeata</taxon>
        <taxon>Vespoidea</taxon>
        <taxon>Vespidae</taxon>
        <taxon>Eumeninae</taxon>
        <taxon>Odynerus</taxon>
    </lineage>
</organism>
<evidence type="ECO:0000256" key="3">
    <source>
        <dbReference type="ARBA" id="ARBA00022694"/>
    </source>
</evidence>
<evidence type="ECO:0000313" key="6">
    <source>
        <dbReference type="EMBL" id="KAK2581792.1"/>
    </source>
</evidence>
<evidence type="ECO:0000313" key="7">
    <source>
        <dbReference type="Proteomes" id="UP001258017"/>
    </source>
</evidence>
<keyword evidence="4 5" id="KW-0539">Nucleus</keyword>
<evidence type="ECO:0000256" key="5">
    <source>
        <dbReference type="RuleBase" id="RU004398"/>
    </source>
</evidence>
<dbReference type="PANTHER" id="PTHR15840">
    <property type="entry name" value="CGI-121 FAMILY MEMBER"/>
    <property type="match status" value="1"/>
</dbReference>
<dbReference type="GO" id="GO:0005829">
    <property type="term" value="C:cytosol"/>
    <property type="evidence" value="ECO:0007669"/>
    <property type="project" value="TreeGrafter"/>
</dbReference>
<dbReference type="EMBL" id="JAIFRP010000038">
    <property type="protein sequence ID" value="KAK2581792.1"/>
    <property type="molecule type" value="Genomic_DNA"/>
</dbReference>
<dbReference type="InterPro" id="IPR036504">
    <property type="entry name" value="CGI121/TPRKB_sf"/>
</dbReference>
<sequence length="184" mass="20931">MTGQNDFSMELDPETKMHCTLYLFKNVQNTAEIRRKVVSGDFACCILKPTYIVDPFQVIIAANKAILNEKSNQLITKSKFTEILFYLSMTKNISRSLADFGVSDDDKNILVVTIHKANEQESTLKRIVEVVKGEKVSLEELKELTNLELARKYYKIDKEELNVSNFIDSVISKMACKDFSSSKA</sequence>
<protein>
    <recommendedName>
        <fullName evidence="8">EKC/KEOPS complex subunit TPRKB</fullName>
    </recommendedName>
</protein>